<dbReference type="EMBL" id="JRMQ02000001">
    <property type="protein sequence ID" value="TLE03492.1"/>
    <property type="molecule type" value="Genomic_DNA"/>
</dbReference>
<dbReference type="InterPro" id="IPR004010">
    <property type="entry name" value="Double_Cache_2"/>
</dbReference>
<gene>
    <name evidence="8" type="ORF">LS65_001630</name>
</gene>
<proteinExistence type="predicted"/>
<organism evidence="8 9">
    <name type="scientific">Helicobacter japonicus</name>
    <dbReference type="NCBI Taxonomy" id="425400"/>
    <lineage>
        <taxon>Bacteria</taxon>
        <taxon>Pseudomonadati</taxon>
        <taxon>Campylobacterota</taxon>
        <taxon>Epsilonproteobacteria</taxon>
        <taxon>Campylobacterales</taxon>
        <taxon>Helicobacteraceae</taxon>
        <taxon>Helicobacter</taxon>
    </lineage>
</organism>
<evidence type="ECO:0000313" key="8">
    <source>
        <dbReference type="EMBL" id="TLE03492.1"/>
    </source>
</evidence>
<comment type="caution">
    <text evidence="8">The sequence shown here is derived from an EMBL/GenBank/DDBJ whole genome shotgun (WGS) entry which is preliminary data.</text>
</comment>
<evidence type="ECO:0000256" key="6">
    <source>
        <dbReference type="SAM" id="Phobius"/>
    </source>
</evidence>
<dbReference type="SMART" id="SM01049">
    <property type="entry name" value="Cache_2"/>
    <property type="match status" value="1"/>
</dbReference>
<sequence>MFKYLSLKFKVIVLSGGLILSFLALVAFILIGEKNIEEQSTSQIHSLIQAEVEQKIKLATDSVAQSLGALVKGLDEKEQIAIIAQAIENFRFEDDKSGYFFAYKEYVPVAHPTRKDLIGKSLYDAKDADGIFYVRDLFDTAKTQTPEGKFVYFVFSKPLPDGTLGTAPKVAYAALIPHTDNIWLSTGVYIDTLEVYANKNSTSILDLIRSTLSNALLLASLCFFVIFVPLVWMFYHSLIKSIKTLQRNMIVFFKYLNKESENINLEPLTNRDEFGSIANSIQENIEHTSQGLDQDQALVTQSLQVIERAKQGYADTLIELKGYNPQLNRLRDSINDLLGLIQSAVGKNLPEIVRVFDSYTQLDFTTEVKDASGRVEVVTNTLGEEIRKMLSTSAAFAQTLGEEAQNLQEAV</sequence>
<evidence type="ECO:0000256" key="1">
    <source>
        <dbReference type="ARBA" id="ARBA00004651"/>
    </source>
</evidence>
<dbReference type="AlphaFoldDB" id="A0A4U8TS39"/>
<accession>A0A4U8TS39</accession>
<keyword evidence="5 6" id="KW-0472">Membrane</keyword>
<dbReference type="Pfam" id="PF08269">
    <property type="entry name" value="dCache_2"/>
    <property type="match status" value="1"/>
</dbReference>
<evidence type="ECO:0000256" key="2">
    <source>
        <dbReference type="ARBA" id="ARBA00022475"/>
    </source>
</evidence>
<dbReference type="Gene3D" id="1.20.120.1530">
    <property type="match status" value="1"/>
</dbReference>
<keyword evidence="9" id="KW-1185">Reference proteome</keyword>
<name>A0A4U8TS39_9HELI</name>
<keyword evidence="2" id="KW-1003">Cell membrane</keyword>
<dbReference type="GO" id="GO:0005886">
    <property type="term" value="C:plasma membrane"/>
    <property type="evidence" value="ECO:0007669"/>
    <property type="project" value="UniProtKB-SubCell"/>
</dbReference>
<dbReference type="Gene3D" id="3.30.450.20">
    <property type="entry name" value="PAS domain"/>
    <property type="match status" value="1"/>
</dbReference>
<evidence type="ECO:0000256" key="4">
    <source>
        <dbReference type="ARBA" id="ARBA00022989"/>
    </source>
</evidence>
<reference evidence="8 9" key="1">
    <citation type="journal article" date="2014" name="Genome Announc.">
        <title>Draft genome sequences of eight enterohepatic helicobacter species isolated from both laboratory and wild rodents.</title>
        <authorList>
            <person name="Sheh A."/>
            <person name="Shen Z."/>
            <person name="Fox J.G."/>
        </authorList>
    </citation>
    <scope>NUCLEOTIDE SEQUENCE [LARGE SCALE GENOMIC DNA]</scope>
    <source>
        <strain evidence="8 9">MIT 01-6451</strain>
    </source>
</reference>
<dbReference type="RefSeq" id="WP_138129735.1">
    <property type="nucleotide sequence ID" value="NZ_JRMQ02000001.1"/>
</dbReference>
<keyword evidence="3 6" id="KW-0812">Transmembrane</keyword>
<evidence type="ECO:0000256" key="3">
    <source>
        <dbReference type="ARBA" id="ARBA00022692"/>
    </source>
</evidence>
<dbReference type="Proteomes" id="UP000029707">
    <property type="component" value="Unassembled WGS sequence"/>
</dbReference>
<dbReference type="STRING" id="425400.LS65_10780"/>
<keyword evidence="4 6" id="KW-1133">Transmembrane helix</keyword>
<dbReference type="OrthoDB" id="5348717at2"/>
<feature type="transmembrane region" description="Helical" evidence="6">
    <location>
        <begin position="215"/>
        <end position="235"/>
    </location>
</feature>
<feature type="domain" description="Single Cache" evidence="7">
    <location>
        <begin position="45"/>
        <end position="135"/>
    </location>
</feature>
<evidence type="ECO:0000259" key="7">
    <source>
        <dbReference type="SMART" id="SM01049"/>
    </source>
</evidence>
<evidence type="ECO:0000256" key="5">
    <source>
        <dbReference type="ARBA" id="ARBA00023136"/>
    </source>
</evidence>
<evidence type="ECO:0000313" key="9">
    <source>
        <dbReference type="Proteomes" id="UP000029707"/>
    </source>
</evidence>
<feature type="non-terminal residue" evidence="8">
    <location>
        <position position="411"/>
    </location>
</feature>
<protein>
    <submittedName>
        <fullName evidence="8">Methyl-accepting chemotaxis protein</fullName>
    </submittedName>
</protein>
<dbReference type="InterPro" id="IPR033480">
    <property type="entry name" value="sCache_2"/>
</dbReference>
<comment type="subcellular location">
    <subcellularLocation>
        <location evidence="1">Cell membrane</location>
        <topology evidence="1">Multi-pass membrane protein</topology>
    </subcellularLocation>
</comment>
<feature type="transmembrane region" description="Helical" evidence="6">
    <location>
        <begin position="12"/>
        <end position="31"/>
    </location>
</feature>